<keyword evidence="5" id="KW-0482">Metalloprotease</keyword>
<dbReference type="AlphaFoldDB" id="A0A2T1GNE7"/>
<comment type="caution">
    <text evidence="7">The sequence shown here is derived from an EMBL/GenBank/DDBJ whole genome shotgun (WGS) entry which is preliminary data.</text>
</comment>
<gene>
    <name evidence="7" type="ORF">C7B77_00725</name>
</gene>
<name>A0A2T1GNE7_9CYAN</name>
<dbReference type="GO" id="GO:0008235">
    <property type="term" value="F:metalloexopeptidase activity"/>
    <property type="evidence" value="ECO:0007669"/>
    <property type="project" value="TreeGrafter"/>
</dbReference>
<evidence type="ECO:0000313" key="8">
    <source>
        <dbReference type="Proteomes" id="UP000238937"/>
    </source>
</evidence>
<dbReference type="InterPro" id="IPR000555">
    <property type="entry name" value="JAMM/MPN+_dom"/>
</dbReference>
<dbReference type="SUPFAM" id="SSF102712">
    <property type="entry name" value="JAB1/MPN domain"/>
    <property type="match status" value="1"/>
</dbReference>
<evidence type="ECO:0000313" key="7">
    <source>
        <dbReference type="EMBL" id="PSB59462.1"/>
    </source>
</evidence>
<keyword evidence="4" id="KW-0862">Zinc</keyword>
<dbReference type="PROSITE" id="PS50249">
    <property type="entry name" value="MPN"/>
    <property type="match status" value="1"/>
</dbReference>
<accession>A0A2T1GNE7</accession>
<keyword evidence="3" id="KW-0378">Hydrolase</keyword>
<evidence type="ECO:0000256" key="3">
    <source>
        <dbReference type="ARBA" id="ARBA00022801"/>
    </source>
</evidence>
<keyword evidence="8" id="KW-1185">Reference proteome</keyword>
<keyword evidence="2" id="KW-0479">Metal-binding</keyword>
<organism evidence="7 8">
    <name type="scientific">Chamaesiphon polymorphus CCALA 037</name>
    <dbReference type="NCBI Taxonomy" id="2107692"/>
    <lineage>
        <taxon>Bacteria</taxon>
        <taxon>Bacillati</taxon>
        <taxon>Cyanobacteriota</taxon>
        <taxon>Cyanophyceae</taxon>
        <taxon>Gomontiellales</taxon>
        <taxon>Chamaesiphonaceae</taxon>
        <taxon>Chamaesiphon</taxon>
    </lineage>
</organism>
<dbReference type="InterPro" id="IPR037518">
    <property type="entry name" value="MPN"/>
</dbReference>
<reference evidence="7 8" key="1">
    <citation type="submission" date="2018-03" db="EMBL/GenBank/DDBJ databases">
        <title>The ancient ancestry and fast evolution of plastids.</title>
        <authorList>
            <person name="Moore K.R."/>
            <person name="Magnabosco C."/>
            <person name="Momper L."/>
            <person name="Gold D.A."/>
            <person name="Bosak T."/>
            <person name="Fournier G.P."/>
        </authorList>
    </citation>
    <scope>NUCLEOTIDE SEQUENCE [LARGE SCALE GENOMIC DNA]</scope>
    <source>
        <strain evidence="7 8">CCALA 037</strain>
    </source>
</reference>
<dbReference type="SMART" id="SM00232">
    <property type="entry name" value="JAB_MPN"/>
    <property type="match status" value="1"/>
</dbReference>
<dbReference type="GO" id="GO:0008270">
    <property type="term" value="F:zinc ion binding"/>
    <property type="evidence" value="ECO:0007669"/>
    <property type="project" value="TreeGrafter"/>
</dbReference>
<dbReference type="FunFam" id="3.40.140.10:FF:000085">
    <property type="entry name" value="Mov34/MPN/PAD-1 family protein"/>
    <property type="match status" value="1"/>
</dbReference>
<dbReference type="EMBL" id="PVWO01000005">
    <property type="protein sequence ID" value="PSB59462.1"/>
    <property type="molecule type" value="Genomic_DNA"/>
</dbReference>
<keyword evidence="1" id="KW-0645">Protease</keyword>
<dbReference type="OrthoDB" id="9802958at2"/>
<dbReference type="InterPro" id="IPR051929">
    <property type="entry name" value="VirAsm_ModProt"/>
</dbReference>
<proteinExistence type="predicted"/>
<dbReference type="Pfam" id="PF14464">
    <property type="entry name" value="Prok-JAB"/>
    <property type="match status" value="1"/>
</dbReference>
<evidence type="ECO:0000256" key="2">
    <source>
        <dbReference type="ARBA" id="ARBA00022723"/>
    </source>
</evidence>
<evidence type="ECO:0000259" key="6">
    <source>
        <dbReference type="PROSITE" id="PS50249"/>
    </source>
</evidence>
<dbReference type="PANTHER" id="PTHR34858:SF1">
    <property type="entry name" value="CYSO-CYSTEINE PEPTIDASE"/>
    <property type="match status" value="1"/>
</dbReference>
<dbReference type="PANTHER" id="PTHR34858">
    <property type="entry name" value="CYSO-CYSTEINE PEPTIDASE"/>
    <property type="match status" value="1"/>
</dbReference>
<dbReference type="CDD" id="cd08070">
    <property type="entry name" value="MPN_like"/>
    <property type="match status" value="1"/>
</dbReference>
<dbReference type="RefSeq" id="WP_106299406.1">
    <property type="nucleotide sequence ID" value="NZ_PVWO01000005.1"/>
</dbReference>
<dbReference type="InterPro" id="IPR028090">
    <property type="entry name" value="JAB_dom_prok"/>
</dbReference>
<dbReference type="GO" id="GO:0006508">
    <property type="term" value="P:proteolysis"/>
    <property type="evidence" value="ECO:0007669"/>
    <property type="project" value="UniProtKB-KW"/>
</dbReference>
<protein>
    <recommendedName>
        <fullName evidence="6">MPN domain-containing protein</fullName>
    </recommendedName>
</protein>
<feature type="domain" description="MPN" evidence="6">
    <location>
        <begin position="3"/>
        <end position="152"/>
    </location>
</feature>
<sequence>MTLIINATQIQSIYHHAKNVYPEECCGILLGTIDKLTKTVVEVIPTDNAWEQSESVFGVASSLENLDRTKASRYTIPPQDIFQAQKRGRDLQLNIIGFFHSHPDCPAIPSSCDRDRAWDIYSYPIVSVIQGKVSNFQSWVLDCNGIFREEEIHQG</sequence>
<evidence type="ECO:0000256" key="5">
    <source>
        <dbReference type="ARBA" id="ARBA00023049"/>
    </source>
</evidence>
<dbReference type="Gene3D" id="3.40.140.10">
    <property type="entry name" value="Cytidine Deaminase, domain 2"/>
    <property type="match status" value="1"/>
</dbReference>
<dbReference type="Proteomes" id="UP000238937">
    <property type="component" value="Unassembled WGS sequence"/>
</dbReference>
<evidence type="ECO:0000256" key="4">
    <source>
        <dbReference type="ARBA" id="ARBA00022833"/>
    </source>
</evidence>
<evidence type="ECO:0000256" key="1">
    <source>
        <dbReference type="ARBA" id="ARBA00022670"/>
    </source>
</evidence>